<sequence length="574" mass="66677">MRWSKTELSVVKIHLTSLLCNGVISKCRPSRGQFVSNIFLVPKPDGSHRLILNLKELNQYIETQHFKLEDYRSVTKLVTENCFFASLDLKDAYHLVPIRVKDRKFLRFYFEEELFQFNCLPFGLCTAPLVFTKILKPVFAKLRLQNFGSNVYLDDFLLLGDSFRDCLSNVATTRSLLEELGFIINEKKSRFTPSQSIQYLGLVFNSRSMTVSLPVEKQKRILQDIHTLETKLSCKIRTFAKFIGRIIAATPAVRYAMLYTKNFERQKFLALKKSGGEYNSTMTIPSTLRHDFLWWKSHIQESRCIRPINYTMEIFSDASLSGWGVACSGKRSHGFWTRMESKNHINFLELQAAFFGLRCFAANFKQTNILLRIDNTTAISYINRMGGVQYPHLNMLTRDIWQWCEKRELWIFASYIQSSDNVEADRESRRKVSESEYELCDLAFRKICTDLRHPDIDFFASRTNNKCERYFSWLRDPGAEAVDAFTVNWVDKNFYAFPPFALILRVLQKIKTDKAEGVLVVPFWPTQPWWPLFNALLIKPPIYFKPNPNLLLSADRTPHPLHVTLTLVAGLLSG</sequence>
<dbReference type="InterPro" id="IPR043128">
    <property type="entry name" value="Rev_trsase/Diguanyl_cyclase"/>
</dbReference>
<dbReference type="InterPro" id="IPR052055">
    <property type="entry name" value="Hepadnavirus_pol/RT"/>
</dbReference>
<name>A0A1Y1LJQ4_PHOPY</name>
<dbReference type="PROSITE" id="PS50878">
    <property type="entry name" value="RT_POL"/>
    <property type="match status" value="1"/>
</dbReference>
<dbReference type="GO" id="GO:0003676">
    <property type="term" value="F:nucleic acid binding"/>
    <property type="evidence" value="ECO:0007669"/>
    <property type="project" value="InterPro"/>
</dbReference>
<dbReference type="InterPro" id="IPR002156">
    <property type="entry name" value="RNaseH_domain"/>
</dbReference>
<protein>
    <recommendedName>
        <fullName evidence="1">Reverse transcriptase domain-containing protein</fullName>
    </recommendedName>
</protein>
<dbReference type="InterPro" id="IPR000477">
    <property type="entry name" value="RT_dom"/>
</dbReference>
<dbReference type="Pfam" id="PF00078">
    <property type="entry name" value="RVT_1"/>
    <property type="match status" value="1"/>
</dbReference>
<dbReference type="PANTHER" id="PTHR33050:SF7">
    <property type="entry name" value="RIBONUCLEASE H"/>
    <property type="match status" value="1"/>
</dbReference>
<reference evidence="2" key="1">
    <citation type="journal article" date="2016" name="Sci. Rep.">
        <title>Molecular characterization of firefly nuptial gifts: a multi-omics approach sheds light on postcopulatory sexual selection.</title>
        <authorList>
            <person name="Al-Wathiqui N."/>
            <person name="Fallon T.R."/>
            <person name="South A."/>
            <person name="Weng J.K."/>
            <person name="Lewis S.M."/>
        </authorList>
    </citation>
    <scope>NUCLEOTIDE SEQUENCE</scope>
</reference>
<organism evidence="2">
    <name type="scientific">Photinus pyralis</name>
    <name type="common">Common eastern firefly</name>
    <name type="synonym">Lampyris pyralis</name>
    <dbReference type="NCBI Taxonomy" id="7054"/>
    <lineage>
        <taxon>Eukaryota</taxon>
        <taxon>Metazoa</taxon>
        <taxon>Ecdysozoa</taxon>
        <taxon>Arthropoda</taxon>
        <taxon>Hexapoda</taxon>
        <taxon>Insecta</taxon>
        <taxon>Pterygota</taxon>
        <taxon>Neoptera</taxon>
        <taxon>Endopterygota</taxon>
        <taxon>Coleoptera</taxon>
        <taxon>Polyphaga</taxon>
        <taxon>Elateriformia</taxon>
        <taxon>Elateroidea</taxon>
        <taxon>Lampyridae</taxon>
        <taxon>Lampyrinae</taxon>
        <taxon>Photinus</taxon>
    </lineage>
</organism>
<evidence type="ECO:0000313" key="2">
    <source>
        <dbReference type="EMBL" id="JAV71816.1"/>
    </source>
</evidence>
<dbReference type="Gene3D" id="3.10.10.10">
    <property type="entry name" value="HIV Type 1 Reverse Transcriptase, subunit A, domain 1"/>
    <property type="match status" value="1"/>
</dbReference>
<dbReference type="GO" id="GO:0004523">
    <property type="term" value="F:RNA-DNA hybrid ribonuclease activity"/>
    <property type="evidence" value="ECO:0007669"/>
    <property type="project" value="InterPro"/>
</dbReference>
<proteinExistence type="predicted"/>
<dbReference type="CDD" id="cd09275">
    <property type="entry name" value="RNase_HI_RT_DIRS1"/>
    <property type="match status" value="1"/>
</dbReference>
<dbReference type="EMBL" id="GEZM01058183">
    <property type="protein sequence ID" value="JAV71816.1"/>
    <property type="molecule type" value="Transcribed_RNA"/>
</dbReference>
<feature type="domain" description="Reverse transcriptase" evidence="1">
    <location>
        <begin position="22"/>
        <end position="204"/>
    </location>
</feature>
<dbReference type="PANTHER" id="PTHR33050">
    <property type="entry name" value="REVERSE TRANSCRIPTASE DOMAIN-CONTAINING PROTEIN"/>
    <property type="match status" value="1"/>
</dbReference>
<dbReference type="InterPro" id="IPR043502">
    <property type="entry name" value="DNA/RNA_pol_sf"/>
</dbReference>
<dbReference type="GO" id="GO:0071897">
    <property type="term" value="P:DNA biosynthetic process"/>
    <property type="evidence" value="ECO:0007669"/>
    <property type="project" value="UniProtKB-ARBA"/>
</dbReference>
<dbReference type="CDD" id="cd03714">
    <property type="entry name" value="RT_DIRS1"/>
    <property type="match status" value="1"/>
</dbReference>
<evidence type="ECO:0000259" key="1">
    <source>
        <dbReference type="PROSITE" id="PS50878"/>
    </source>
</evidence>
<dbReference type="Pfam" id="PF13456">
    <property type="entry name" value="RVT_3"/>
    <property type="match status" value="1"/>
</dbReference>
<accession>A0A1Y1LJQ4</accession>
<dbReference type="AlphaFoldDB" id="A0A1Y1LJQ4"/>
<dbReference type="SUPFAM" id="SSF56672">
    <property type="entry name" value="DNA/RNA polymerases"/>
    <property type="match status" value="1"/>
</dbReference>
<dbReference type="Gene3D" id="3.30.70.270">
    <property type="match status" value="1"/>
</dbReference>